<comment type="caution">
    <text evidence="2">The sequence shown here is derived from an EMBL/GenBank/DDBJ whole genome shotgun (WGS) entry which is preliminary data.</text>
</comment>
<feature type="region of interest" description="Disordered" evidence="1">
    <location>
        <begin position="324"/>
        <end position="362"/>
    </location>
</feature>
<sequence length="390" mass="43337">MSLCRWMLKSPRSYGSTTIIQRPTTIHIEAASPPRSLETQFSMATSAGPRVNNQQPGATAALDCDDKLCCNMQGDCDQNNRNNCPGIGALGPTPLSRSGRNHPHAQNVTVCQTCRAHLQAIYTNSVNWNATLNVSGPVVNLCVDCEYEEMKLYWQRREDAAFIRPPVVGTPDVAPSIAHVATWPQGPIHLPSNQNLCICQHNVNTAGQVWMCHACRDQTHIIQHQRPWTDAENILRTRKKNVIKGRMQCTRNGAPPGQDHLELDTVINERRARGIARLCPCGKEPHIPTNPAHAFILICLACMGVKINAAHIPLNLRRLYIHGGQPSRPVRRSSRLRAVGRPTPVPPRRLRKTTTTLGPRRAPRSKNFRVNIERGWDHFKVGGDPFIGGV</sequence>
<accession>A0A9P4LSK2</accession>
<reference evidence="2" key="1">
    <citation type="journal article" date="2020" name="Stud. Mycol.">
        <title>101 Dothideomycetes genomes: a test case for predicting lifestyles and emergence of pathogens.</title>
        <authorList>
            <person name="Haridas S."/>
            <person name="Albert R."/>
            <person name="Binder M."/>
            <person name="Bloem J."/>
            <person name="Labutti K."/>
            <person name="Salamov A."/>
            <person name="Andreopoulos B."/>
            <person name="Baker S."/>
            <person name="Barry K."/>
            <person name="Bills G."/>
            <person name="Bluhm B."/>
            <person name="Cannon C."/>
            <person name="Castanera R."/>
            <person name="Culley D."/>
            <person name="Daum C."/>
            <person name="Ezra D."/>
            <person name="Gonzalez J."/>
            <person name="Henrissat B."/>
            <person name="Kuo A."/>
            <person name="Liang C."/>
            <person name="Lipzen A."/>
            <person name="Lutzoni F."/>
            <person name="Magnuson J."/>
            <person name="Mondo S."/>
            <person name="Nolan M."/>
            <person name="Ohm R."/>
            <person name="Pangilinan J."/>
            <person name="Park H.-J."/>
            <person name="Ramirez L."/>
            <person name="Alfaro M."/>
            <person name="Sun H."/>
            <person name="Tritt A."/>
            <person name="Yoshinaga Y."/>
            <person name="Zwiers L.-H."/>
            <person name="Turgeon B."/>
            <person name="Goodwin S."/>
            <person name="Spatafora J."/>
            <person name="Crous P."/>
            <person name="Grigoriev I."/>
        </authorList>
    </citation>
    <scope>NUCLEOTIDE SEQUENCE</scope>
    <source>
        <strain evidence="2">CBS 110217</strain>
    </source>
</reference>
<evidence type="ECO:0000256" key="1">
    <source>
        <dbReference type="SAM" id="MobiDB-lite"/>
    </source>
</evidence>
<protein>
    <submittedName>
        <fullName evidence="2">Uncharacterized protein</fullName>
    </submittedName>
</protein>
<keyword evidence="3" id="KW-1185">Reference proteome</keyword>
<evidence type="ECO:0000313" key="2">
    <source>
        <dbReference type="EMBL" id="KAF2036513.1"/>
    </source>
</evidence>
<organism evidence="2 3">
    <name type="scientific">Setomelanomma holmii</name>
    <dbReference type="NCBI Taxonomy" id="210430"/>
    <lineage>
        <taxon>Eukaryota</taxon>
        <taxon>Fungi</taxon>
        <taxon>Dikarya</taxon>
        <taxon>Ascomycota</taxon>
        <taxon>Pezizomycotina</taxon>
        <taxon>Dothideomycetes</taxon>
        <taxon>Pleosporomycetidae</taxon>
        <taxon>Pleosporales</taxon>
        <taxon>Pleosporineae</taxon>
        <taxon>Phaeosphaeriaceae</taxon>
        <taxon>Setomelanomma</taxon>
    </lineage>
</organism>
<gene>
    <name evidence="2" type="ORF">EK21DRAFT_83475</name>
</gene>
<dbReference type="OrthoDB" id="3800213at2759"/>
<dbReference type="AlphaFoldDB" id="A0A9P4LSK2"/>
<proteinExistence type="predicted"/>
<dbReference type="EMBL" id="ML978154">
    <property type="protein sequence ID" value="KAF2036513.1"/>
    <property type="molecule type" value="Genomic_DNA"/>
</dbReference>
<name>A0A9P4LSK2_9PLEO</name>
<evidence type="ECO:0000313" key="3">
    <source>
        <dbReference type="Proteomes" id="UP000799777"/>
    </source>
</evidence>
<dbReference type="Proteomes" id="UP000799777">
    <property type="component" value="Unassembled WGS sequence"/>
</dbReference>